<feature type="compositionally biased region" description="Polar residues" evidence="1">
    <location>
        <begin position="10"/>
        <end position="20"/>
    </location>
</feature>
<organism evidence="2">
    <name type="scientific">Microplitis mediator bracovirus</name>
    <dbReference type="NCBI Taxonomy" id="1836595"/>
    <lineage>
        <taxon>Viruses</taxon>
        <taxon>Viruses incertae sedis</taxon>
        <taxon>Polydnaviriformidae</taxon>
        <taxon>Bracoviriform</taxon>
    </lineage>
</organism>
<reference evidence="2" key="1">
    <citation type="journal article" date="2016" name="PLoS ONE">
        <title>Analysis of Genetic Variation across the Encapsidated Genome of Microplitis demolitor Bracovirus in Parasitoid Wasps.</title>
        <authorList>
            <person name="Burke G.R."/>
        </authorList>
    </citation>
    <scope>NUCLEOTIDE SEQUENCE</scope>
    <source>
        <strain evidence="2">UGA</strain>
    </source>
</reference>
<gene>
    <name evidence="2" type="ORF">A6F54_40</name>
</gene>
<sequence>MADNEKSMSRAVSENSNLHNKISPTKRAYCDLHHSYSSILSAKSYGSSVTIYCAVGNDRQTPASASQNVFPYPSQPMTRASSYPTLVSPVTTENQLSNQLRPHFSEAAEVLQQYIAKRSRKN</sequence>
<dbReference type="EMBL" id="KX223724">
    <property type="protein sequence ID" value="AOH69115.1"/>
    <property type="molecule type" value="Genomic_DNA"/>
</dbReference>
<evidence type="ECO:0000313" key="2">
    <source>
        <dbReference type="EMBL" id="AOH69115.1"/>
    </source>
</evidence>
<feature type="region of interest" description="Disordered" evidence="1">
    <location>
        <begin position="1"/>
        <end position="20"/>
    </location>
</feature>
<accession>A0A1D5APH1</accession>
<evidence type="ECO:0000256" key="1">
    <source>
        <dbReference type="SAM" id="MobiDB-lite"/>
    </source>
</evidence>
<proteinExistence type="predicted"/>
<name>A0A1D5APH1_9VIRU</name>
<protein>
    <submittedName>
        <fullName evidence="2">Uncharacterized protein</fullName>
    </submittedName>
</protein>